<dbReference type="AlphaFoldDB" id="A0A099SYG2"/>
<reference evidence="6 7" key="1">
    <citation type="submission" date="2014-09" db="EMBL/GenBank/DDBJ databases">
        <title>Draft genome sequence of an obligately methylotrophic methanogen, Methanococcoides methylutens, isolated from marine sediment.</title>
        <authorList>
            <person name="Guan Y."/>
            <person name="Ngugi D.K."/>
            <person name="Blom J."/>
            <person name="Ali S."/>
            <person name="Ferry J.G."/>
            <person name="Stingl U."/>
        </authorList>
    </citation>
    <scope>NUCLEOTIDE SEQUENCE [LARGE SCALE GENOMIC DNA]</scope>
    <source>
        <strain evidence="6 7">DSM 2657</strain>
    </source>
</reference>
<comment type="pathway">
    <text evidence="3">Cofactor biosynthesis; coenzyme A biosynthesis.</text>
</comment>
<comment type="catalytic activity">
    <reaction evidence="3">
        <text>N-[(R)-4-phosphopantothenoyl]-L-cysteine + H(+) = (R)-4'-phosphopantetheine + CO2</text>
        <dbReference type="Rhea" id="RHEA:16793"/>
        <dbReference type="ChEBI" id="CHEBI:15378"/>
        <dbReference type="ChEBI" id="CHEBI:16526"/>
        <dbReference type="ChEBI" id="CHEBI:59458"/>
        <dbReference type="ChEBI" id="CHEBI:61723"/>
        <dbReference type="EC" id="4.1.1.36"/>
    </reaction>
</comment>
<proteinExistence type="inferred from homology"/>
<dbReference type="PANTHER" id="PTHR14359">
    <property type="entry name" value="HOMO-OLIGOMERIC FLAVIN CONTAINING CYS DECARBOXYLASE FAMILY"/>
    <property type="match status" value="1"/>
</dbReference>
<keyword evidence="3" id="KW-0288">FMN</keyword>
<keyword evidence="3" id="KW-0511">Multifunctional enzyme</keyword>
<dbReference type="RefSeq" id="WP_048196186.1">
    <property type="nucleotide sequence ID" value="NZ_CAAGSM010000001.1"/>
</dbReference>
<evidence type="ECO:0000259" key="4">
    <source>
        <dbReference type="Pfam" id="PF02441"/>
    </source>
</evidence>
<comment type="caution">
    <text evidence="6">The sequence shown here is derived from an EMBL/GenBank/DDBJ whole genome shotgun (WGS) entry which is preliminary data.</text>
</comment>
<keyword evidence="3" id="KW-0460">Magnesium</keyword>
<evidence type="ECO:0000256" key="1">
    <source>
        <dbReference type="ARBA" id="ARBA00022793"/>
    </source>
</evidence>
<dbReference type="Pfam" id="PF02441">
    <property type="entry name" value="Flavoprotein"/>
    <property type="match status" value="1"/>
</dbReference>
<name>A0A099SYG2_METMT</name>
<feature type="binding site" evidence="3">
    <location>
        <position position="297"/>
    </location>
    <ligand>
        <name>CTP</name>
        <dbReference type="ChEBI" id="CHEBI:37563"/>
    </ligand>
</feature>
<feature type="domain" description="Flavoprotein" evidence="4">
    <location>
        <begin position="23"/>
        <end position="187"/>
    </location>
</feature>
<dbReference type="InterPro" id="IPR005252">
    <property type="entry name" value="CoaBC"/>
</dbReference>
<feature type="binding site" evidence="3">
    <location>
        <position position="288"/>
    </location>
    <ligand>
        <name>CTP</name>
        <dbReference type="ChEBI" id="CHEBI:37563"/>
    </ligand>
</feature>
<keyword evidence="1 3" id="KW-0210">Decarboxylase</keyword>
<keyword evidence="7" id="KW-1185">Reference proteome</keyword>
<sequence length="414" mass="44542">MKMSRHPTMWIKGQSSASLSGKVIVIAVTGSIAAVRVVELARELIRNGAEVYAVMSKEAQHILHPYALHYATGHDVIIKITGEVEHVKFFGSEGCADLLLVAPATANTIGKMACGIDDTPVTTFATTAMGEGTPVIVVPAMHNSMYEHPAVMENINKLQDWDITFVGPHLNEGIAKIASNEQIVLAVERSLGSSTLAGKKVLITSGATAEAIDPIRVITNRASGRTGREIALEFYRRGAEVTVVHNGRLDSEGVNEILVESAGEMIDATLRELEHGYDMLISAAAISDYTLDAQDNKIKSGGDLNLKFRSTRKLIREVRDAYPDISIVGFKAEAGITEDELITRAKESLNAAELDMVVANEVSITGMGTVENDVHIISAMDGGIAHVSGNKRLIAETLADNVEAIFRKRDSDVN</sequence>
<feature type="region of interest" description="Phosphopantothenate--cysteine ligase" evidence="3">
    <location>
        <begin position="201"/>
        <end position="414"/>
    </location>
</feature>
<gene>
    <name evidence="3" type="primary">coaBC</name>
    <name evidence="6" type="ORF">LI82_09320</name>
</gene>
<dbReference type="Pfam" id="PF04127">
    <property type="entry name" value="DFP"/>
    <property type="match status" value="1"/>
</dbReference>
<keyword evidence="2 3" id="KW-0456">Lyase</keyword>
<dbReference type="GO" id="GO:0015937">
    <property type="term" value="P:coenzyme A biosynthetic process"/>
    <property type="evidence" value="ECO:0007669"/>
    <property type="project" value="UniProtKB-UniRule"/>
</dbReference>
<dbReference type="HAMAP" id="MF_02225">
    <property type="entry name" value="CoaBC"/>
    <property type="match status" value="1"/>
</dbReference>
<feature type="binding site" evidence="3">
    <location>
        <position position="330"/>
    </location>
    <ligand>
        <name>CTP</name>
        <dbReference type="ChEBI" id="CHEBI:37563"/>
    </ligand>
</feature>
<keyword evidence="3" id="KW-0285">Flavoprotein</keyword>
<keyword evidence="3" id="KW-0436">Ligase</keyword>
<evidence type="ECO:0000259" key="5">
    <source>
        <dbReference type="Pfam" id="PF04127"/>
    </source>
</evidence>
<dbReference type="GO" id="GO:0071513">
    <property type="term" value="C:phosphopantothenoylcysteine decarboxylase complex"/>
    <property type="evidence" value="ECO:0007669"/>
    <property type="project" value="TreeGrafter"/>
</dbReference>
<dbReference type="GO" id="GO:0010181">
    <property type="term" value="F:FMN binding"/>
    <property type="evidence" value="ECO:0007669"/>
    <property type="project" value="UniProtKB-UniRule"/>
</dbReference>
<comment type="function">
    <text evidence="3">Catalyzes two sequential steps in the biosynthesis of coenzyme A. In the first step cysteine is conjugated to 4'-phosphopantothenate to form 4-phosphopantothenoylcysteine. In the second step the latter compound is decarboxylated to form 4'-phosphopantotheine.</text>
</comment>
<evidence type="ECO:0000256" key="2">
    <source>
        <dbReference type="ARBA" id="ARBA00023239"/>
    </source>
</evidence>
<dbReference type="InterPro" id="IPR003382">
    <property type="entry name" value="Flavoprotein"/>
</dbReference>
<feature type="domain" description="DNA/pantothenate metabolism flavoprotein C-terminal" evidence="5">
    <location>
        <begin position="196"/>
        <end position="404"/>
    </location>
</feature>
<comment type="caution">
    <text evidence="3">Lacks conserved residue(s) required for the propagation of feature annotation.</text>
</comment>
<dbReference type="GO" id="GO:0004632">
    <property type="term" value="F:phosphopantothenate--cysteine ligase activity"/>
    <property type="evidence" value="ECO:0007669"/>
    <property type="project" value="UniProtKB-UniRule"/>
</dbReference>
<dbReference type="EC" id="4.1.1.36" evidence="3"/>
<evidence type="ECO:0000313" key="6">
    <source>
        <dbReference type="EMBL" id="KGK97942.1"/>
    </source>
</evidence>
<protein>
    <recommendedName>
        <fullName evidence="3">Coenzyme A biosynthesis bifunctional protein CoaBC</fullName>
    </recommendedName>
    <alternativeName>
        <fullName evidence="3">DNA/pantothenate metabolism flavoprotein</fullName>
    </alternativeName>
    <alternativeName>
        <fullName evidence="3">Phosphopantothenoylcysteine synthetase/decarboxylase</fullName>
        <shortName evidence="3">PPCS-PPCDC</shortName>
    </alternativeName>
    <domain>
        <recommendedName>
            <fullName evidence="3">Phosphopantothenoylcysteine decarboxylase</fullName>
            <shortName evidence="3">PPC decarboxylase</shortName>
            <shortName evidence="3">PPC-DC</shortName>
            <ecNumber evidence="3">4.1.1.36</ecNumber>
        </recommendedName>
        <alternativeName>
            <fullName evidence="3">CoaC</fullName>
        </alternativeName>
    </domain>
    <domain>
        <recommendedName>
            <fullName evidence="3">Phosphopantothenate--cysteine ligase</fullName>
            <ecNumber evidence="3">6.3.2.5</ecNumber>
        </recommendedName>
        <alternativeName>
            <fullName evidence="3">CoaB</fullName>
        </alternativeName>
        <alternativeName>
            <fullName evidence="3">Phosphopantothenoylcysteine synthetase</fullName>
            <shortName evidence="3">PPC synthetase</shortName>
            <shortName evidence="3">PPC-S</shortName>
        </alternativeName>
    </domain>
</protein>
<dbReference type="GO" id="GO:0015941">
    <property type="term" value="P:pantothenate catabolic process"/>
    <property type="evidence" value="ECO:0007669"/>
    <property type="project" value="InterPro"/>
</dbReference>
<dbReference type="PANTHER" id="PTHR14359:SF6">
    <property type="entry name" value="PHOSPHOPANTOTHENOYLCYSTEINE DECARBOXYLASE"/>
    <property type="match status" value="1"/>
</dbReference>
<accession>A0A099SYG2</accession>
<dbReference type="GO" id="GO:0004633">
    <property type="term" value="F:phosphopantothenoylcysteine decarboxylase activity"/>
    <property type="evidence" value="ECO:0007669"/>
    <property type="project" value="UniProtKB-UniRule"/>
</dbReference>
<dbReference type="OrthoDB" id="10536at2157"/>
<comment type="cofactor">
    <cofactor evidence="3">
        <name>FMN</name>
        <dbReference type="ChEBI" id="CHEBI:58210"/>
    </cofactor>
    <text evidence="3">Binds 1 FMN per subunit.</text>
</comment>
<evidence type="ECO:0000313" key="7">
    <source>
        <dbReference type="Proteomes" id="UP000029859"/>
    </source>
</evidence>
<dbReference type="UniPathway" id="UPA00241"/>
<dbReference type="NCBIfam" id="TIGR00521">
    <property type="entry name" value="coaBC_dfp"/>
    <property type="match status" value="1"/>
</dbReference>
<dbReference type="EC" id="6.3.2.5" evidence="3"/>
<dbReference type="EMBL" id="JRHO01000014">
    <property type="protein sequence ID" value="KGK97942.1"/>
    <property type="molecule type" value="Genomic_DNA"/>
</dbReference>
<organism evidence="6 7">
    <name type="scientific">Methanococcoides methylutens</name>
    <dbReference type="NCBI Taxonomy" id="2226"/>
    <lineage>
        <taxon>Archaea</taxon>
        <taxon>Methanobacteriati</taxon>
        <taxon>Methanobacteriota</taxon>
        <taxon>Stenosarchaea group</taxon>
        <taxon>Methanomicrobia</taxon>
        <taxon>Methanosarcinales</taxon>
        <taxon>Methanosarcinaceae</taxon>
        <taxon>Methanococcoides</taxon>
    </lineage>
</organism>
<comment type="similarity">
    <text evidence="3">In the N-terminal section; belongs to the HFCD (homo-oligomeric flavin containing Cys decarboxylase) superfamily.</text>
</comment>
<dbReference type="Gene3D" id="3.40.50.10300">
    <property type="entry name" value="CoaB-like"/>
    <property type="match status" value="1"/>
</dbReference>
<dbReference type="Gene3D" id="3.40.50.1950">
    <property type="entry name" value="Flavin prenyltransferase-like"/>
    <property type="match status" value="1"/>
</dbReference>
<dbReference type="GO" id="GO:0046872">
    <property type="term" value="F:metal ion binding"/>
    <property type="evidence" value="ECO:0007669"/>
    <property type="project" value="UniProtKB-KW"/>
</dbReference>
<evidence type="ECO:0000256" key="3">
    <source>
        <dbReference type="HAMAP-Rule" id="MF_02225"/>
    </source>
</evidence>
<dbReference type="InterPro" id="IPR036551">
    <property type="entry name" value="Flavin_trans-like"/>
</dbReference>
<dbReference type="Proteomes" id="UP000029859">
    <property type="component" value="Unassembled WGS sequence"/>
</dbReference>
<dbReference type="SUPFAM" id="SSF102645">
    <property type="entry name" value="CoaB-like"/>
    <property type="match status" value="1"/>
</dbReference>
<comment type="cofactor">
    <cofactor evidence="3">
        <name>Mg(2+)</name>
        <dbReference type="ChEBI" id="CHEBI:18420"/>
    </cofactor>
</comment>
<comment type="similarity">
    <text evidence="3">In the C-terminal section; belongs to the PPC synthetase family.</text>
</comment>
<keyword evidence="3" id="KW-0479">Metal-binding</keyword>
<comment type="catalytic activity">
    <reaction evidence="3">
        <text>(R)-4'-phosphopantothenate + L-cysteine + CTP = N-[(R)-4-phosphopantothenoyl]-L-cysteine + CMP + diphosphate + H(+)</text>
        <dbReference type="Rhea" id="RHEA:19397"/>
        <dbReference type="ChEBI" id="CHEBI:10986"/>
        <dbReference type="ChEBI" id="CHEBI:15378"/>
        <dbReference type="ChEBI" id="CHEBI:33019"/>
        <dbReference type="ChEBI" id="CHEBI:35235"/>
        <dbReference type="ChEBI" id="CHEBI:37563"/>
        <dbReference type="ChEBI" id="CHEBI:59458"/>
        <dbReference type="ChEBI" id="CHEBI:60377"/>
        <dbReference type="EC" id="6.3.2.5"/>
    </reaction>
</comment>
<feature type="region of interest" description="Phosphopantothenoylcysteine decarboxylase" evidence="3">
    <location>
        <begin position="1"/>
        <end position="200"/>
    </location>
</feature>
<dbReference type="InterPro" id="IPR035929">
    <property type="entry name" value="CoaB-like_sf"/>
</dbReference>
<dbReference type="InterPro" id="IPR007085">
    <property type="entry name" value="DNA/pantothenate-metab_flavo_C"/>
</dbReference>
<dbReference type="SUPFAM" id="SSF52507">
    <property type="entry name" value="Homo-oligomeric flavin-containing Cys decarboxylases, HFCD"/>
    <property type="match status" value="1"/>
</dbReference>